<reference evidence="3" key="1">
    <citation type="submission" date="2020-12" db="EMBL/GenBank/DDBJ databases">
        <title>Leucobacter sp. CAS2, isolated from Chromium sludge.</title>
        <authorList>
            <person name="Xu Z."/>
        </authorList>
    </citation>
    <scope>NUCLEOTIDE SEQUENCE</scope>
    <source>
        <strain evidence="3">CSA2</strain>
    </source>
</reference>
<name>A0A934UXJ1_9MICO</name>
<accession>A0A934UXJ1</accession>
<dbReference type="InterPro" id="IPR036388">
    <property type="entry name" value="WH-like_DNA-bd_sf"/>
</dbReference>
<evidence type="ECO:0000313" key="4">
    <source>
        <dbReference type="Proteomes" id="UP000618733"/>
    </source>
</evidence>
<comment type="caution">
    <text evidence="3">The sequence shown here is derived from an EMBL/GenBank/DDBJ whole genome shotgun (WGS) entry which is preliminary data.</text>
</comment>
<feature type="compositionally biased region" description="Basic and acidic residues" evidence="1">
    <location>
        <begin position="156"/>
        <end position="177"/>
    </location>
</feature>
<dbReference type="SMART" id="SM00347">
    <property type="entry name" value="HTH_MARR"/>
    <property type="match status" value="1"/>
</dbReference>
<dbReference type="SUPFAM" id="SSF46785">
    <property type="entry name" value="Winged helix' DNA-binding domain"/>
    <property type="match status" value="1"/>
</dbReference>
<evidence type="ECO:0000313" key="3">
    <source>
        <dbReference type="EMBL" id="MBK0421656.1"/>
    </source>
</evidence>
<dbReference type="GO" id="GO:0003700">
    <property type="term" value="F:DNA-binding transcription factor activity"/>
    <property type="evidence" value="ECO:0007669"/>
    <property type="project" value="InterPro"/>
</dbReference>
<dbReference type="Pfam" id="PF12802">
    <property type="entry name" value="MarR_2"/>
    <property type="match status" value="1"/>
</dbReference>
<dbReference type="InterPro" id="IPR011991">
    <property type="entry name" value="ArsR-like_HTH"/>
</dbReference>
<organism evidence="3 4">
    <name type="scientific">Leucobacter edaphi</name>
    <dbReference type="NCBI Taxonomy" id="2796472"/>
    <lineage>
        <taxon>Bacteria</taxon>
        <taxon>Bacillati</taxon>
        <taxon>Actinomycetota</taxon>
        <taxon>Actinomycetes</taxon>
        <taxon>Micrococcales</taxon>
        <taxon>Microbacteriaceae</taxon>
        <taxon>Leucobacter</taxon>
    </lineage>
</organism>
<proteinExistence type="predicted"/>
<sequence>MSPKDARITEIISEFSEIFTFARTRWARYAEGVHPELRGVGLMVLQLILKKGPVTATEISQMLDMDKATVSRQVANLREMDLVVAEPAAEDKRVTLLTPSPLAQEQFVKIRIAWAESYHERFSDWSMDDLEVLKLGLHRFNTASTDPAVDGPAARCSREQNHGLEAPPRSEPDAPAA</sequence>
<evidence type="ECO:0000259" key="2">
    <source>
        <dbReference type="SMART" id="SM00347"/>
    </source>
</evidence>
<gene>
    <name evidence="3" type="ORF">JD292_06170</name>
</gene>
<feature type="region of interest" description="Disordered" evidence="1">
    <location>
        <begin position="144"/>
        <end position="177"/>
    </location>
</feature>
<protein>
    <submittedName>
        <fullName evidence="3">Winged helix-turn-helix transcriptional regulator</fullName>
    </submittedName>
</protein>
<dbReference type="AlphaFoldDB" id="A0A934UXJ1"/>
<dbReference type="InterPro" id="IPR036390">
    <property type="entry name" value="WH_DNA-bd_sf"/>
</dbReference>
<dbReference type="CDD" id="cd00090">
    <property type="entry name" value="HTH_ARSR"/>
    <property type="match status" value="1"/>
</dbReference>
<dbReference type="Proteomes" id="UP000618733">
    <property type="component" value="Unassembled WGS sequence"/>
</dbReference>
<dbReference type="Gene3D" id="1.10.10.10">
    <property type="entry name" value="Winged helix-like DNA-binding domain superfamily/Winged helix DNA-binding domain"/>
    <property type="match status" value="1"/>
</dbReference>
<evidence type="ECO:0000256" key="1">
    <source>
        <dbReference type="SAM" id="MobiDB-lite"/>
    </source>
</evidence>
<dbReference type="InterPro" id="IPR000835">
    <property type="entry name" value="HTH_MarR-typ"/>
</dbReference>
<dbReference type="EMBL" id="JAEHOI010000005">
    <property type="protein sequence ID" value="MBK0421656.1"/>
    <property type="molecule type" value="Genomic_DNA"/>
</dbReference>
<feature type="domain" description="HTH marR-type" evidence="2">
    <location>
        <begin position="30"/>
        <end position="130"/>
    </location>
</feature>
<keyword evidence="4" id="KW-1185">Reference proteome</keyword>